<dbReference type="PANTHER" id="PTHR43475">
    <property type="entry name" value="METHYLTHIORIBOSE-1-PHOSPHATE ISOMERASE"/>
    <property type="match status" value="1"/>
</dbReference>
<dbReference type="EMBL" id="BARW01001692">
    <property type="protein sequence ID" value="GAI62675.1"/>
    <property type="molecule type" value="Genomic_DNA"/>
</dbReference>
<dbReference type="GO" id="GO:0019509">
    <property type="term" value="P:L-methionine salvage from methylthioadenosine"/>
    <property type="evidence" value="ECO:0007669"/>
    <property type="project" value="TreeGrafter"/>
</dbReference>
<dbReference type="InterPro" id="IPR037171">
    <property type="entry name" value="NagB/RpiA_transferase-like"/>
</dbReference>
<dbReference type="AlphaFoldDB" id="X1RHN9"/>
<comment type="caution">
    <text evidence="1">The sequence shown here is derived from an EMBL/GenBank/DDBJ whole genome shotgun (WGS) entry which is preliminary data.</text>
</comment>
<name>X1RHN9_9ZZZZ</name>
<dbReference type="PANTHER" id="PTHR43475:SF2">
    <property type="entry name" value="RIBOSE 1,5-BISPHOSPHATE ISOMERASE"/>
    <property type="match status" value="1"/>
</dbReference>
<organism evidence="1">
    <name type="scientific">marine sediment metagenome</name>
    <dbReference type="NCBI Taxonomy" id="412755"/>
    <lineage>
        <taxon>unclassified sequences</taxon>
        <taxon>metagenomes</taxon>
        <taxon>ecological metagenomes</taxon>
    </lineage>
</organism>
<feature type="non-terminal residue" evidence="1">
    <location>
        <position position="1"/>
    </location>
</feature>
<dbReference type="Pfam" id="PF01008">
    <property type="entry name" value="IF-2B"/>
    <property type="match status" value="1"/>
</dbReference>
<dbReference type="InterPro" id="IPR042529">
    <property type="entry name" value="IF_2B-like_C"/>
</dbReference>
<evidence type="ECO:0000313" key="1">
    <source>
        <dbReference type="EMBL" id="GAI62675.1"/>
    </source>
</evidence>
<dbReference type="SUPFAM" id="SSF100950">
    <property type="entry name" value="NagB/RpiA/CoA transferase-like"/>
    <property type="match status" value="1"/>
</dbReference>
<dbReference type="Gene3D" id="3.40.50.10470">
    <property type="entry name" value="Translation initiation factor eif-2b, domain 2"/>
    <property type="match status" value="1"/>
</dbReference>
<gene>
    <name evidence="1" type="ORF">S12H4_05200</name>
</gene>
<accession>X1RHN9</accession>
<reference evidence="1" key="1">
    <citation type="journal article" date="2014" name="Front. Microbiol.">
        <title>High frequency of phylogenetically diverse reductive dehalogenase-homologous genes in deep subseafloor sedimentary metagenomes.</title>
        <authorList>
            <person name="Kawai M."/>
            <person name="Futagami T."/>
            <person name="Toyoda A."/>
            <person name="Takaki Y."/>
            <person name="Nishi S."/>
            <person name="Hori S."/>
            <person name="Arai W."/>
            <person name="Tsubouchi T."/>
            <person name="Morono Y."/>
            <person name="Uchiyama I."/>
            <person name="Ito T."/>
            <person name="Fujiyama A."/>
            <person name="Inagaki F."/>
            <person name="Takami H."/>
        </authorList>
    </citation>
    <scope>NUCLEOTIDE SEQUENCE</scope>
    <source>
        <strain evidence="1">Expedition CK06-06</strain>
    </source>
</reference>
<proteinExistence type="predicted"/>
<sequence>AEFALELFNVRPSMAPIINTMGYIINDLEFFSKQTLLEKLKTFPVERLRIDNALSSSFHSFLDRFEGKKLNVMLISYSTTIIKHLKENTKNDFTFYVLESRPLLEGRRTAEKLSSNFETHLIADSAMGKFIKKVDLVLLGIDSVLRDGSIVNKIGSYPLACIAAANNKDVYAVGDSYKYNLKSHYNQKIIVEQKPIYEVYSKKIKKELFKVHNFYFDISPSNYFKEIISDLGILTMPEFLEKVKSTLPLEWFKSFL</sequence>
<dbReference type="InterPro" id="IPR000649">
    <property type="entry name" value="IF-2B-related"/>
</dbReference>
<dbReference type="GO" id="GO:0046523">
    <property type="term" value="F:S-methyl-5-thioribose-1-phosphate isomerase activity"/>
    <property type="evidence" value="ECO:0007669"/>
    <property type="project" value="TreeGrafter"/>
</dbReference>
<protein>
    <submittedName>
        <fullName evidence="1">Uncharacterized protein</fullName>
    </submittedName>
</protein>